<comment type="subcellular location">
    <subcellularLocation>
        <location evidence="1">Membrane</location>
        <topology evidence="1">Multi-pass membrane protein</topology>
    </subcellularLocation>
</comment>
<dbReference type="GO" id="GO:0034625">
    <property type="term" value="P:fatty acid elongation, monounsaturated fatty acid"/>
    <property type="evidence" value="ECO:0007669"/>
    <property type="project" value="TreeGrafter"/>
</dbReference>
<protein>
    <recommendedName>
        <fullName evidence="10">Elongation of very long chain fatty acids protein</fullName>
        <ecNumber evidence="10">2.3.1.199</ecNumber>
    </recommendedName>
    <alternativeName>
        <fullName evidence="10">Very-long-chain 3-oxoacyl-CoA synthase</fullName>
    </alternativeName>
</protein>
<keyword evidence="7 10" id="KW-0443">Lipid metabolism</keyword>
<keyword evidence="6 10" id="KW-1133">Transmembrane helix</keyword>
<dbReference type="GO" id="GO:0030148">
    <property type="term" value="P:sphingolipid biosynthetic process"/>
    <property type="evidence" value="ECO:0007669"/>
    <property type="project" value="TreeGrafter"/>
</dbReference>
<dbReference type="Pfam" id="PF01151">
    <property type="entry name" value="ELO"/>
    <property type="match status" value="1"/>
</dbReference>
<dbReference type="GO" id="GO:0019367">
    <property type="term" value="P:fatty acid elongation, saturated fatty acid"/>
    <property type="evidence" value="ECO:0007669"/>
    <property type="project" value="TreeGrafter"/>
</dbReference>
<comment type="caution">
    <text evidence="11">The sequence shown here is derived from an EMBL/GenBank/DDBJ whole genome shotgun (WGS) entry which is preliminary data.</text>
</comment>
<evidence type="ECO:0000256" key="1">
    <source>
        <dbReference type="ARBA" id="ARBA00004141"/>
    </source>
</evidence>
<organism evidence="11 12">
    <name type="scientific">Desmophyllum pertusum</name>
    <dbReference type="NCBI Taxonomy" id="174260"/>
    <lineage>
        <taxon>Eukaryota</taxon>
        <taxon>Metazoa</taxon>
        <taxon>Cnidaria</taxon>
        <taxon>Anthozoa</taxon>
        <taxon>Hexacorallia</taxon>
        <taxon>Scleractinia</taxon>
        <taxon>Caryophylliina</taxon>
        <taxon>Caryophylliidae</taxon>
        <taxon>Desmophyllum</taxon>
    </lineage>
</organism>
<dbReference type="GO" id="GO:0042761">
    <property type="term" value="P:very long-chain fatty acid biosynthetic process"/>
    <property type="evidence" value="ECO:0007669"/>
    <property type="project" value="TreeGrafter"/>
</dbReference>
<dbReference type="OrthoDB" id="434092at2759"/>
<evidence type="ECO:0000313" key="12">
    <source>
        <dbReference type="Proteomes" id="UP001163046"/>
    </source>
</evidence>
<feature type="transmembrane region" description="Helical" evidence="10">
    <location>
        <begin position="138"/>
        <end position="162"/>
    </location>
</feature>
<keyword evidence="2 10" id="KW-0444">Lipid biosynthesis</keyword>
<keyword evidence="3 10" id="KW-0808">Transferase</keyword>
<feature type="transmembrane region" description="Helical" evidence="10">
    <location>
        <begin position="103"/>
        <end position="126"/>
    </location>
</feature>
<keyword evidence="11" id="KW-0012">Acyltransferase</keyword>
<evidence type="ECO:0000256" key="3">
    <source>
        <dbReference type="ARBA" id="ARBA00022679"/>
    </source>
</evidence>
<keyword evidence="8 10" id="KW-0472">Membrane</keyword>
<keyword evidence="4 10" id="KW-0812">Transmembrane</keyword>
<dbReference type="InterPro" id="IPR030457">
    <property type="entry name" value="ELO_CS"/>
</dbReference>
<evidence type="ECO:0000256" key="7">
    <source>
        <dbReference type="ARBA" id="ARBA00023098"/>
    </source>
</evidence>
<reference evidence="11" key="1">
    <citation type="submission" date="2023-01" db="EMBL/GenBank/DDBJ databases">
        <title>Genome assembly of the deep-sea coral Lophelia pertusa.</title>
        <authorList>
            <person name="Herrera S."/>
            <person name="Cordes E."/>
        </authorList>
    </citation>
    <scope>NUCLEOTIDE SEQUENCE</scope>
    <source>
        <strain evidence="11">USNM1676648</strain>
        <tissue evidence="11">Polyp</tissue>
    </source>
</reference>
<keyword evidence="12" id="KW-1185">Reference proteome</keyword>
<evidence type="ECO:0000313" key="11">
    <source>
        <dbReference type="EMBL" id="KAJ7390462.1"/>
    </source>
</evidence>
<evidence type="ECO:0000256" key="10">
    <source>
        <dbReference type="RuleBase" id="RU361115"/>
    </source>
</evidence>
<keyword evidence="5 10" id="KW-0276">Fatty acid metabolism</keyword>
<dbReference type="AlphaFoldDB" id="A0A9X0D7P5"/>
<dbReference type="PANTHER" id="PTHR11157:SF12">
    <property type="entry name" value="ELONGATION OF VERY LONG CHAIN FATTY ACIDS PROTEIN 4"/>
    <property type="match status" value="1"/>
</dbReference>
<evidence type="ECO:0000256" key="8">
    <source>
        <dbReference type="ARBA" id="ARBA00023136"/>
    </source>
</evidence>
<dbReference type="GO" id="GO:0009922">
    <property type="term" value="F:fatty acid elongase activity"/>
    <property type="evidence" value="ECO:0007669"/>
    <property type="project" value="UniProtKB-EC"/>
</dbReference>
<evidence type="ECO:0000256" key="2">
    <source>
        <dbReference type="ARBA" id="ARBA00022516"/>
    </source>
</evidence>
<comment type="caution">
    <text evidence="10">Lacks conserved residue(s) required for the propagation of feature annotation.</text>
</comment>
<dbReference type="PANTHER" id="PTHR11157">
    <property type="entry name" value="FATTY ACID ACYL TRANSFERASE-RELATED"/>
    <property type="match status" value="1"/>
</dbReference>
<dbReference type="EC" id="2.3.1.199" evidence="10"/>
<dbReference type="InterPro" id="IPR002076">
    <property type="entry name" value="ELO_fam"/>
</dbReference>
<dbReference type="EMBL" id="MU825416">
    <property type="protein sequence ID" value="KAJ7390462.1"/>
    <property type="molecule type" value="Genomic_DNA"/>
</dbReference>
<dbReference type="GO" id="GO:0034626">
    <property type="term" value="P:fatty acid elongation, polyunsaturated fatty acid"/>
    <property type="evidence" value="ECO:0007669"/>
    <property type="project" value="TreeGrafter"/>
</dbReference>
<evidence type="ECO:0000256" key="4">
    <source>
        <dbReference type="ARBA" id="ARBA00022692"/>
    </source>
</evidence>
<dbReference type="GO" id="GO:0005789">
    <property type="term" value="C:endoplasmic reticulum membrane"/>
    <property type="evidence" value="ECO:0007669"/>
    <property type="project" value="TreeGrafter"/>
</dbReference>
<comment type="catalytic activity">
    <reaction evidence="10">
        <text>a very-long-chain acyl-CoA + malonyl-CoA + H(+) = a very-long-chain 3-oxoacyl-CoA + CO2 + CoA</text>
        <dbReference type="Rhea" id="RHEA:32727"/>
        <dbReference type="ChEBI" id="CHEBI:15378"/>
        <dbReference type="ChEBI" id="CHEBI:16526"/>
        <dbReference type="ChEBI" id="CHEBI:57287"/>
        <dbReference type="ChEBI" id="CHEBI:57384"/>
        <dbReference type="ChEBI" id="CHEBI:90725"/>
        <dbReference type="ChEBI" id="CHEBI:90736"/>
        <dbReference type="EC" id="2.3.1.199"/>
    </reaction>
</comment>
<name>A0A9X0D7P5_9CNID</name>
<gene>
    <name evidence="11" type="primary">ELOVL4_1</name>
    <name evidence="11" type="ORF">OS493_025164</name>
</gene>
<evidence type="ECO:0000256" key="5">
    <source>
        <dbReference type="ARBA" id="ARBA00022832"/>
    </source>
</evidence>
<feature type="transmembrane region" description="Helical" evidence="10">
    <location>
        <begin position="313"/>
        <end position="334"/>
    </location>
</feature>
<evidence type="ECO:0000256" key="9">
    <source>
        <dbReference type="ARBA" id="ARBA00023160"/>
    </source>
</evidence>
<proteinExistence type="inferred from homology"/>
<dbReference type="PROSITE" id="PS01188">
    <property type="entry name" value="ELO"/>
    <property type="match status" value="1"/>
</dbReference>
<keyword evidence="9 10" id="KW-0275">Fatty acid biosynthesis</keyword>
<comment type="similarity">
    <text evidence="10">Belongs to the ELO family.</text>
</comment>
<accession>A0A9X0D7P5</accession>
<dbReference type="Proteomes" id="UP001163046">
    <property type="component" value="Unassembled WGS sequence"/>
</dbReference>
<evidence type="ECO:0000256" key="6">
    <source>
        <dbReference type="ARBA" id="ARBA00022989"/>
    </source>
</evidence>
<sequence length="368" mass="43210">MSKLTTLQLGTYRTFQQNEFTRPLDSSVHGLQAERERIEKWNGVKINFDRRATLPRKEFRKCSCSPIMATVDRLVNMAPHFVKELQEFYHRVDSVSDPRTSNWLFVPSILSPITAVVIYLLLVWLLPKIMRSREAFQLKSLLVIYNVAVTILNLYICVEVLIATTDAGYSYSCQKLSISYEPKEMRIASVIWWFYFSKIVELFDTMFFLLRKKNNQVSFLHVYHHTTMVCLYWIGVKWVAGGQSFLGVMVNSMVHVFMYTYYGMSAVPSLRKYLWWKKHLTQLQLTQFCVLMCHGVVSLYVKCDYPPPLMQYALIGYMISFVVLFLNFYLHAYFAKKYRKQHEQHETNGEIIANGIASSDHEDRKKHN</sequence>
<feature type="transmembrane region" description="Helical" evidence="10">
    <location>
        <begin position="190"/>
        <end position="210"/>
    </location>
</feature>